<keyword evidence="7" id="KW-1185">Reference proteome</keyword>
<name>A0ABR3SXL3_9PEZI</name>
<evidence type="ECO:0000256" key="1">
    <source>
        <dbReference type="ARBA" id="ARBA00005495"/>
    </source>
</evidence>
<evidence type="ECO:0000256" key="2">
    <source>
        <dbReference type="ARBA" id="ARBA00022723"/>
    </source>
</evidence>
<dbReference type="PANTHER" id="PTHR33337:SF43">
    <property type="entry name" value="CENP-V_GFA DOMAIN-CONTAINING PROTEIN"/>
    <property type="match status" value="1"/>
</dbReference>
<comment type="similarity">
    <text evidence="1">Belongs to the Gfa family.</text>
</comment>
<dbReference type="InterPro" id="IPR006913">
    <property type="entry name" value="CENP-V/GFA"/>
</dbReference>
<dbReference type="SUPFAM" id="SSF51316">
    <property type="entry name" value="Mss4-like"/>
    <property type="match status" value="1"/>
</dbReference>
<evidence type="ECO:0000313" key="6">
    <source>
        <dbReference type="EMBL" id="KAL1631042.1"/>
    </source>
</evidence>
<dbReference type="InterPro" id="IPR011057">
    <property type="entry name" value="Mss4-like_sf"/>
</dbReference>
<dbReference type="Gene3D" id="3.90.1590.10">
    <property type="entry name" value="glutathione-dependent formaldehyde- activating enzyme (gfa)"/>
    <property type="match status" value="1"/>
</dbReference>
<organism evidence="6 7">
    <name type="scientific">Neofusicoccum ribis</name>
    <dbReference type="NCBI Taxonomy" id="45134"/>
    <lineage>
        <taxon>Eukaryota</taxon>
        <taxon>Fungi</taxon>
        <taxon>Dikarya</taxon>
        <taxon>Ascomycota</taxon>
        <taxon>Pezizomycotina</taxon>
        <taxon>Dothideomycetes</taxon>
        <taxon>Dothideomycetes incertae sedis</taxon>
        <taxon>Botryosphaeriales</taxon>
        <taxon>Botryosphaeriaceae</taxon>
        <taxon>Neofusicoccum</taxon>
    </lineage>
</organism>
<dbReference type="EMBL" id="JAJVDC020000042">
    <property type="protein sequence ID" value="KAL1631042.1"/>
    <property type="molecule type" value="Genomic_DNA"/>
</dbReference>
<reference evidence="6 7" key="1">
    <citation type="submission" date="2024-02" db="EMBL/GenBank/DDBJ databases">
        <title>De novo assembly and annotation of 12 fungi associated with fruit tree decline syndrome in Ontario, Canada.</title>
        <authorList>
            <person name="Sulman M."/>
            <person name="Ellouze W."/>
            <person name="Ilyukhin E."/>
        </authorList>
    </citation>
    <scope>NUCLEOTIDE SEQUENCE [LARGE SCALE GENOMIC DNA]</scope>
    <source>
        <strain evidence="6 7">M1-105</strain>
    </source>
</reference>
<keyword evidence="4" id="KW-0456">Lyase</keyword>
<evidence type="ECO:0000313" key="7">
    <source>
        <dbReference type="Proteomes" id="UP001521116"/>
    </source>
</evidence>
<evidence type="ECO:0000256" key="4">
    <source>
        <dbReference type="ARBA" id="ARBA00023239"/>
    </source>
</evidence>
<evidence type="ECO:0000256" key="3">
    <source>
        <dbReference type="ARBA" id="ARBA00022833"/>
    </source>
</evidence>
<protein>
    <recommendedName>
        <fullName evidence="5">CENP-V/GFA domain-containing protein</fullName>
    </recommendedName>
</protein>
<dbReference type="Proteomes" id="UP001521116">
    <property type="component" value="Unassembled WGS sequence"/>
</dbReference>
<proteinExistence type="inferred from homology"/>
<comment type="caution">
    <text evidence="6">The sequence shown here is derived from an EMBL/GenBank/DDBJ whole genome shotgun (WGS) entry which is preliminary data.</text>
</comment>
<keyword evidence="3" id="KW-0862">Zinc</keyword>
<keyword evidence="2" id="KW-0479">Metal-binding</keyword>
<evidence type="ECO:0000259" key="5">
    <source>
        <dbReference type="PROSITE" id="PS51891"/>
    </source>
</evidence>
<sequence length="167" mass="18851">MPELTGDPNQHPISEFSEGISGHCLCGSVHVTIRDKELFTRRRGHLCHCANCRKVAGSYVASNLTIEEDKVTIEDRDGTLKEFVDTQSMSGQPLGRWFCSRCGNPIRSVIPARKGMVVIKMGMFPRIPAPEAETFTIHRHDWQGVHQGVDQYKIKIFEEKLEPMNVT</sequence>
<accession>A0ABR3SXL3</accession>
<dbReference type="PROSITE" id="PS51891">
    <property type="entry name" value="CENP_V_GFA"/>
    <property type="match status" value="1"/>
</dbReference>
<gene>
    <name evidence="6" type="ORF">SLS56_004565</name>
</gene>
<feature type="domain" description="CENP-V/GFA" evidence="5">
    <location>
        <begin position="20"/>
        <end position="153"/>
    </location>
</feature>
<dbReference type="Pfam" id="PF04828">
    <property type="entry name" value="GFA"/>
    <property type="match status" value="1"/>
</dbReference>
<dbReference type="PANTHER" id="PTHR33337">
    <property type="entry name" value="GFA DOMAIN-CONTAINING PROTEIN"/>
    <property type="match status" value="1"/>
</dbReference>